<proteinExistence type="predicted"/>
<name>A0A949UUH7_9HYPH</name>
<evidence type="ECO:0000313" key="1">
    <source>
        <dbReference type="EMBL" id="MBV2143802.1"/>
    </source>
</evidence>
<dbReference type="EMBL" id="JAHRVA010000003">
    <property type="protein sequence ID" value="MBV2143802.1"/>
    <property type="molecule type" value="Genomic_DNA"/>
</dbReference>
<dbReference type="RefSeq" id="WP_217677775.1">
    <property type="nucleotide sequence ID" value="NZ_JAHRVA010000003.1"/>
</dbReference>
<organism evidence="1 2">
    <name type="scientific">Falsochrobactrum tianjinense</name>
    <dbReference type="NCBI Taxonomy" id="2706015"/>
    <lineage>
        <taxon>Bacteria</taxon>
        <taxon>Pseudomonadati</taxon>
        <taxon>Pseudomonadota</taxon>
        <taxon>Alphaproteobacteria</taxon>
        <taxon>Hyphomicrobiales</taxon>
        <taxon>Brucellaceae</taxon>
        <taxon>Falsochrobactrum</taxon>
    </lineage>
</organism>
<evidence type="ECO:0000313" key="2">
    <source>
        <dbReference type="Proteomes" id="UP000752297"/>
    </source>
</evidence>
<gene>
    <name evidence="1" type="ORF">KUG47_09860</name>
</gene>
<protein>
    <submittedName>
        <fullName evidence="1">Uncharacterized protein</fullName>
    </submittedName>
</protein>
<comment type="caution">
    <text evidence="1">The sequence shown here is derived from an EMBL/GenBank/DDBJ whole genome shotgun (WGS) entry which is preliminary data.</text>
</comment>
<accession>A0A949UUH7</accession>
<sequence length="47" mass="5175">MTQVKLIDATQVADALAYGAFIDELAKGFAAGCIWPERQHHMIENLS</sequence>
<reference evidence="1 2" key="1">
    <citation type="submission" date="2021-06" db="EMBL/GenBank/DDBJ databases">
        <title>Falsochrobactrum tianjin sp.nov., a new petroleum-degrading bacteria isolated from oily soils.</title>
        <authorList>
            <person name="Chen G."/>
            <person name="Chen H."/>
            <person name="Tian J."/>
            <person name="Qing J."/>
            <person name="Zhong L."/>
            <person name="Ma W."/>
            <person name="Song Y."/>
            <person name="Cui X."/>
            <person name="Yan B."/>
        </authorList>
    </citation>
    <scope>NUCLEOTIDE SEQUENCE [LARGE SCALE GENOMIC DNA]</scope>
    <source>
        <strain evidence="1 2">TDYN1</strain>
    </source>
</reference>
<dbReference type="Proteomes" id="UP000752297">
    <property type="component" value="Unassembled WGS sequence"/>
</dbReference>
<dbReference type="AlphaFoldDB" id="A0A949UUH7"/>
<keyword evidence="2" id="KW-1185">Reference proteome</keyword>